<dbReference type="Proteomes" id="UP000298663">
    <property type="component" value="Unassembled WGS sequence"/>
</dbReference>
<dbReference type="AlphaFoldDB" id="A0A4U5N0U4"/>
<accession>A0A4U5N0U4</accession>
<evidence type="ECO:0000313" key="2">
    <source>
        <dbReference type="Proteomes" id="UP000298663"/>
    </source>
</evidence>
<reference evidence="1 2" key="2">
    <citation type="journal article" date="2019" name="G3 (Bethesda)">
        <title>Hybrid Assembly of the Genome of the Entomopathogenic Nematode Steinernema carpocapsae Identifies the X-Chromosome.</title>
        <authorList>
            <person name="Serra L."/>
            <person name="Macchietto M."/>
            <person name="Macias-Munoz A."/>
            <person name="McGill C.J."/>
            <person name="Rodriguez I.M."/>
            <person name="Rodriguez B."/>
            <person name="Murad R."/>
            <person name="Mortazavi A."/>
        </authorList>
    </citation>
    <scope>NUCLEOTIDE SEQUENCE [LARGE SCALE GENOMIC DNA]</scope>
    <source>
        <strain evidence="1 2">ALL</strain>
    </source>
</reference>
<protein>
    <submittedName>
        <fullName evidence="1">Uncharacterized protein</fullName>
    </submittedName>
</protein>
<dbReference type="EMBL" id="AZBU02000005">
    <property type="protein sequence ID" value="TKR75814.1"/>
    <property type="molecule type" value="Genomic_DNA"/>
</dbReference>
<name>A0A4U5N0U4_STECR</name>
<keyword evidence="2" id="KW-1185">Reference proteome</keyword>
<proteinExistence type="predicted"/>
<sequence length="71" mass="8286">MVTFERGSDICLVPEIPVPKKSNNLLNIRQFVWRSWYECRPSSLTSRVRSPPKPIFFKSPPKPIYKQSCGF</sequence>
<comment type="caution">
    <text evidence="1">The sequence shown here is derived from an EMBL/GenBank/DDBJ whole genome shotgun (WGS) entry which is preliminary data.</text>
</comment>
<organism evidence="1 2">
    <name type="scientific">Steinernema carpocapsae</name>
    <name type="common">Entomopathogenic nematode</name>
    <dbReference type="NCBI Taxonomy" id="34508"/>
    <lineage>
        <taxon>Eukaryota</taxon>
        <taxon>Metazoa</taxon>
        <taxon>Ecdysozoa</taxon>
        <taxon>Nematoda</taxon>
        <taxon>Chromadorea</taxon>
        <taxon>Rhabditida</taxon>
        <taxon>Tylenchina</taxon>
        <taxon>Panagrolaimomorpha</taxon>
        <taxon>Strongyloidoidea</taxon>
        <taxon>Steinernematidae</taxon>
        <taxon>Steinernema</taxon>
    </lineage>
</organism>
<gene>
    <name evidence="1" type="ORF">L596_017053</name>
</gene>
<evidence type="ECO:0000313" key="1">
    <source>
        <dbReference type="EMBL" id="TKR75814.1"/>
    </source>
</evidence>
<reference evidence="1 2" key="1">
    <citation type="journal article" date="2015" name="Genome Biol.">
        <title>Comparative genomics of Steinernema reveals deeply conserved gene regulatory networks.</title>
        <authorList>
            <person name="Dillman A.R."/>
            <person name="Macchietto M."/>
            <person name="Porter C.F."/>
            <person name="Rogers A."/>
            <person name="Williams B."/>
            <person name="Antoshechkin I."/>
            <person name="Lee M.M."/>
            <person name="Goodwin Z."/>
            <person name="Lu X."/>
            <person name="Lewis E.E."/>
            <person name="Goodrich-Blair H."/>
            <person name="Stock S.P."/>
            <person name="Adams B.J."/>
            <person name="Sternberg P.W."/>
            <person name="Mortazavi A."/>
        </authorList>
    </citation>
    <scope>NUCLEOTIDE SEQUENCE [LARGE SCALE GENOMIC DNA]</scope>
    <source>
        <strain evidence="1 2">ALL</strain>
    </source>
</reference>